<sequence>MGKRDDEYVLAGCIELDEGYFSTKMSQEEKDKPLKRGRGSQKKSKVLVMAESEMVEFPKTGQKPRRVGYLKMKVIDDLKKETINAAVQQLASGANQIDTDHSTSYVELKDFVPRDTTLRLSPKRKWARSYPGFISPSAMPRDS</sequence>
<organism evidence="3 4">
    <name type="scientific">Tannerella forsythia</name>
    <name type="common">Bacteroides forsythus</name>
    <dbReference type="NCBI Taxonomy" id="28112"/>
    <lineage>
        <taxon>Bacteria</taxon>
        <taxon>Pseudomonadati</taxon>
        <taxon>Bacteroidota</taxon>
        <taxon>Bacteroidia</taxon>
        <taxon>Bacteroidales</taxon>
        <taxon>Tannerellaceae</taxon>
        <taxon>Tannerella</taxon>
    </lineage>
</organism>
<protein>
    <submittedName>
        <fullName evidence="3">ISXO2-like transposase domain protein</fullName>
    </submittedName>
</protein>
<reference evidence="3 4" key="1">
    <citation type="submission" date="2016-09" db="EMBL/GenBank/DDBJ databases">
        <authorList>
            <person name="Capua I."/>
            <person name="De Benedictis P."/>
            <person name="Joannis T."/>
            <person name="Lombin L.H."/>
            <person name="Cattoli G."/>
        </authorList>
    </citation>
    <scope>NUCLEOTIDE SEQUENCE [LARGE SCALE GENOMIC DNA]</scope>
    <source>
        <strain evidence="3 4">UB20</strain>
    </source>
</reference>
<evidence type="ECO:0000313" key="4">
    <source>
        <dbReference type="Proteomes" id="UP000182057"/>
    </source>
</evidence>
<gene>
    <name evidence="3" type="ORF">TFUB20_02620</name>
</gene>
<name>A0A1D3UX31_TANFO</name>
<feature type="domain" description="ISXO2-like transposase" evidence="2">
    <location>
        <begin position="10"/>
        <end position="110"/>
    </location>
</feature>
<dbReference type="InterPro" id="IPR024445">
    <property type="entry name" value="Tnp_ISXO2-like"/>
</dbReference>
<evidence type="ECO:0000259" key="2">
    <source>
        <dbReference type="Pfam" id="PF12762"/>
    </source>
</evidence>
<dbReference type="Proteomes" id="UP000182057">
    <property type="component" value="Unassembled WGS sequence"/>
</dbReference>
<evidence type="ECO:0000313" key="3">
    <source>
        <dbReference type="EMBL" id="SCQ24655.1"/>
    </source>
</evidence>
<feature type="region of interest" description="Disordered" evidence="1">
    <location>
        <begin position="24"/>
        <end position="43"/>
    </location>
</feature>
<dbReference type="Pfam" id="PF12762">
    <property type="entry name" value="DDE_Tnp_IS1595"/>
    <property type="match status" value="1"/>
</dbReference>
<evidence type="ECO:0000256" key="1">
    <source>
        <dbReference type="SAM" id="MobiDB-lite"/>
    </source>
</evidence>
<dbReference type="AlphaFoldDB" id="A0A1D3UX31"/>
<proteinExistence type="predicted"/>
<accession>A0A1D3UX31</accession>
<dbReference type="EMBL" id="FMMM01000082">
    <property type="protein sequence ID" value="SCQ24655.1"/>
    <property type="molecule type" value="Genomic_DNA"/>
</dbReference>